<dbReference type="Proteomes" id="UP001652621">
    <property type="component" value="Unplaced"/>
</dbReference>
<dbReference type="PANTHER" id="PTHR33223">
    <property type="entry name" value="CCHC-TYPE DOMAIN-CONTAINING PROTEIN"/>
    <property type="match status" value="1"/>
</dbReference>
<dbReference type="GeneID" id="131801255"/>
<feature type="region of interest" description="Disordered" evidence="2">
    <location>
        <begin position="290"/>
        <end position="316"/>
    </location>
</feature>
<reference evidence="5" key="1">
    <citation type="submission" date="2025-08" db="UniProtKB">
        <authorList>
            <consortium name="RefSeq"/>
        </authorList>
    </citation>
    <scope>IDENTIFICATION</scope>
    <source>
        <strain evidence="5">Aabys</strain>
        <tissue evidence="5">Whole body</tissue>
    </source>
</reference>
<dbReference type="SUPFAM" id="SSF57756">
    <property type="entry name" value="Retrovirus zinc finger-like domains"/>
    <property type="match status" value="1"/>
</dbReference>
<dbReference type="RefSeq" id="XP_058975691.1">
    <property type="nucleotide sequence ID" value="XM_059119708.1"/>
</dbReference>
<accession>A0ABM3UQ82</accession>
<dbReference type="PROSITE" id="PS50158">
    <property type="entry name" value="ZF_CCHC"/>
    <property type="match status" value="1"/>
</dbReference>
<evidence type="ECO:0000256" key="1">
    <source>
        <dbReference type="PROSITE-ProRule" id="PRU00047"/>
    </source>
</evidence>
<sequence length="383" mass="44428">MPASLRVSWAYTLRREDLLAYLEEFGCPTSGTVEELRRRFALLLSEDHSPQRFSRLIELQEKYEKPATSQELKFLTPQKTPSITVTASTTPSGGINVPANENQAAAASSNITPVQPSTDINKDKAVWDPRALADQVRKWNISYDGSRGPLEFIERLEELAVMYEVNLEYLPRMMPEVLKENALVWYRNNNQQWTTWKQLREDFLRFFLPSRYFEQLEDEIRKRKQRPREPFKSYTLSMQNLMRHTAYTEGQKLERIFRNALPEYLWYIRRRDFHTLSDLLEMADDLESLPPGSGPIREQHRQIDPTDLGSKQDRLDPSTACRRCAQPGHFASGCRNSQVLFCWDCGRRGVRTTDCCRVMSGNGNRVRKNRGATDPLKMASPLN</sequence>
<evidence type="ECO:0000313" key="5">
    <source>
        <dbReference type="RefSeq" id="XP_058975691.1"/>
    </source>
</evidence>
<evidence type="ECO:0000313" key="4">
    <source>
        <dbReference type="Proteomes" id="UP001652621"/>
    </source>
</evidence>
<feature type="domain" description="CCHC-type" evidence="3">
    <location>
        <begin position="321"/>
        <end position="336"/>
    </location>
</feature>
<gene>
    <name evidence="5" type="primary">LOC131801255</name>
</gene>
<protein>
    <submittedName>
        <fullName evidence="5">Uncharacterized protein LOC131801255 isoform X1</fullName>
    </submittedName>
</protein>
<keyword evidence="1" id="KW-0863">Zinc-finger</keyword>
<keyword evidence="1" id="KW-0862">Zinc</keyword>
<organism evidence="4 5">
    <name type="scientific">Musca domestica</name>
    <name type="common">House fly</name>
    <dbReference type="NCBI Taxonomy" id="7370"/>
    <lineage>
        <taxon>Eukaryota</taxon>
        <taxon>Metazoa</taxon>
        <taxon>Ecdysozoa</taxon>
        <taxon>Arthropoda</taxon>
        <taxon>Hexapoda</taxon>
        <taxon>Insecta</taxon>
        <taxon>Pterygota</taxon>
        <taxon>Neoptera</taxon>
        <taxon>Endopterygota</taxon>
        <taxon>Diptera</taxon>
        <taxon>Brachycera</taxon>
        <taxon>Muscomorpha</taxon>
        <taxon>Muscoidea</taxon>
        <taxon>Muscidae</taxon>
        <taxon>Musca</taxon>
    </lineage>
</organism>
<name>A0ABM3UQ82_MUSDO</name>
<evidence type="ECO:0000259" key="3">
    <source>
        <dbReference type="PROSITE" id="PS50158"/>
    </source>
</evidence>
<proteinExistence type="predicted"/>
<keyword evidence="4" id="KW-1185">Reference proteome</keyword>
<evidence type="ECO:0000256" key="2">
    <source>
        <dbReference type="SAM" id="MobiDB-lite"/>
    </source>
</evidence>
<dbReference type="InterPro" id="IPR005162">
    <property type="entry name" value="Retrotrans_gag_dom"/>
</dbReference>
<dbReference type="InterPro" id="IPR036875">
    <property type="entry name" value="Znf_CCHC_sf"/>
</dbReference>
<dbReference type="PANTHER" id="PTHR33223:SF6">
    <property type="entry name" value="CCHC-TYPE DOMAIN-CONTAINING PROTEIN"/>
    <property type="match status" value="1"/>
</dbReference>
<dbReference type="InterPro" id="IPR001878">
    <property type="entry name" value="Znf_CCHC"/>
</dbReference>
<dbReference type="Gene3D" id="4.10.60.10">
    <property type="entry name" value="Zinc finger, CCHC-type"/>
    <property type="match status" value="1"/>
</dbReference>
<feature type="compositionally biased region" description="Basic and acidic residues" evidence="2">
    <location>
        <begin position="297"/>
        <end position="316"/>
    </location>
</feature>
<keyword evidence="1" id="KW-0479">Metal-binding</keyword>
<dbReference type="Pfam" id="PF03732">
    <property type="entry name" value="Retrotrans_gag"/>
    <property type="match status" value="1"/>
</dbReference>